<accession>A0A565CR10</accession>
<organism evidence="1 2">
    <name type="scientific">Arabis nemorensis</name>
    <dbReference type="NCBI Taxonomy" id="586526"/>
    <lineage>
        <taxon>Eukaryota</taxon>
        <taxon>Viridiplantae</taxon>
        <taxon>Streptophyta</taxon>
        <taxon>Embryophyta</taxon>
        <taxon>Tracheophyta</taxon>
        <taxon>Spermatophyta</taxon>
        <taxon>Magnoliopsida</taxon>
        <taxon>eudicotyledons</taxon>
        <taxon>Gunneridae</taxon>
        <taxon>Pentapetalae</taxon>
        <taxon>rosids</taxon>
        <taxon>malvids</taxon>
        <taxon>Brassicales</taxon>
        <taxon>Brassicaceae</taxon>
        <taxon>Arabideae</taxon>
        <taxon>Arabis</taxon>
    </lineage>
</organism>
<gene>
    <name evidence="1" type="ORF">ANE_LOCUS26599</name>
</gene>
<keyword evidence="2" id="KW-1185">Reference proteome</keyword>
<dbReference type="EMBL" id="CABITT030000008">
    <property type="protein sequence ID" value="VVB16155.1"/>
    <property type="molecule type" value="Genomic_DNA"/>
</dbReference>
<protein>
    <submittedName>
        <fullName evidence="1">Uncharacterized protein</fullName>
    </submittedName>
</protein>
<evidence type="ECO:0000313" key="1">
    <source>
        <dbReference type="EMBL" id="VVB16155.1"/>
    </source>
</evidence>
<name>A0A565CR10_9BRAS</name>
<reference evidence="1" key="1">
    <citation type="submission" date="2019-07" db="EMBL/GenBank/DDBJ databases">
        <authorList>
            <person name="Dittberner H."/>
        </authorList>
    </citation>
    <scope>NUCLEOTIDE SEQUENCE [LARGE SCALE GENOMIC DNA]</scope>
</reference>
<dbReference type="Proteomes" id="UP000489600">
    <property type="component" value="Unassembled WGS sequence"/>
</dbReference>
<proteinExistence type="predicted"/>
<comment type="caution">
    <text evidence="1">The sequence shown here is derived from an EMBL/GenBank/DDBJ whole genome shotgun (WGS) entry which is preliminary data.</text>
</comment>
<evidence type="ECO:0000313" key="2">
    <source>
        <dbReference type="Proteomes" id="UP000489600"/>
    </source>
</evidence>
<dbReference type="AlphaFoldDB" id="A0A565CR10"/>
<sequence>MEPGAQDPGWNILTPNEVEVLKKAMPPDEPEVVDELDKAMREFSLDDLMFPLGSVRNDGNAGAISLDEKISIVFNVVKAVLFLLRATERKKEEAAAIVVDISPEEDNTCCETSPSLRDLSLDHSL</sequence>